<comment type="similarity">
    <text evidence="2">Belongs to the kiwellin family.</text>
</comment>
<dbReference type="Pfam" id="PF24300">
    <property type="entry name" value="KWL1"/>
    <property type="match status" value="1"/>
</dbReference>
<accession>A0A8I6YFQ0</accession>
<evidence type="ECO:0000313" key="5">
    <source>
        <dbReference type="EnsemblPlants" id="HORVU.MOREX.r3.6HG0541560.1.CDS1"/>
    </source>
</evidence>
<proteinExistence type="inferred from homology"/>
<evidence type="ECO:0000256" key="3">
    <source>
        <dbReference type="ARBA" id="ARBA00022525"/>
    </source>
</evidence>
<dbReference type="PANTHER" id="PTHR33191">
    <property type="entry name" value="RIPENING-RELATED PROTEIN 2-RELATED"/>
    <property type="match status" value="1"/>
</dbReference>
<evidence type="ECO:0000256" key="4">
    <source>
        <dbReference type="ARBA" id="ARBA00022729"/>
    </source>
</evidence>
<evidence type="ECO:0000256" key="1">
    <source>
        <dbReference type="ARBA" id="ARBA00004613"/>
    </source>
</evidence>
<dbReference type="AlphaFoldDB" id="A0A8I6YFQ0"/>
<keyword evidence="6" id="KW-1185">Reference proteome</keyword>
<reference evidence="5" key="3">
    <citation type="submission" date="2022-01" db="UniProtKB">
        <authorList>
            <consortium name="EnsemblPlants"/>
        </authorList>
    </citation>
    <scope>IDENTIFICATION</scope>
    <source>
        <strain evidence="5">subsp. vulgare</strain>
    </source>
</reference>
<dbReference type="SMR" id="A0A8I6YFQ0"/>
<name>A0A8I6YFQ0_HORVV</name>
<organism evidence="5 6">
    <name type="scientific">Hordeum vulgare subsp. vulgare</name>
    <name type="common">Domesticated barley</name>
    <dbReference type="NCBI Taxonomy" id="112509"/>
    <lineage>
        <taxon>Eukaryota</taxon>
        <taxon>Viridiplantae</taxon>
        <taxon>Streptophyta</taxon>
        <taxon>Embryophyta</taxon>
        <taxon>Tracheophyta</taxon>
        <taxon>Spermatophyta</taxon>
        <taxon>Magnoliopsida</taxon>
        <taxon>Liliopsida</taxon>
        <taxon>Poales</taxon>
        <taxon>Poaceae</taxon>
        <taxon>BOP clade</taxon>
        <taxon>Pooideae</taxon>
        <taxon>Triticodae</taxon>
        <taxon>Triticeae</taxon>
        <taxon>Hordeinae</taxon>
        <taxon>Hordeum</taxon>
    </lineage>
</organism>
<dbReference type="EnsemblPlants" id="HORVU.MOREX.r3.6HG0541560.1">
    <property type="protein sequence ID" value="HORVU.MOREX.r3.6HG0541560.1.CDS1"/>
    <property type="gene ID" value="HORVU.MOREX.r3.6HG0541560"/>
</dbReference>
<dbReference type="InterPro" id="IPR036908">
    <property type="entry name" value="RlpA-like_sf"/>
</dbReference>
<dbReference type="PANTHER" id="PTHR33191:SF90">
    <property type="entry name" value="RIPENING-RELATED PROTEIN 1"/>
    <property type="match status" value="1"/>
</dbReference>
<reference evidence="6" key="1">
    <citation type="journal article" date="2012" name="Nature">
        <title>A physical, genetic and functional sequence assembly of the barley genome.</title>
        <authorList>
            <consortium name="The International Barley Genome Sequencing Consortium"/>
            <person name="Mayer K.F."/>
            <person name="Waugh R."/>
            <person name="Brown J.W."/>
            <person name="Schulman A."/>
            <person name="Langridge P."/>
            <person name="Platzer M."/>
            <person name="Fincher G.B."/>
            <person name="Muehlbauer G.J."/>
            <person name="Sato K."/>
            <person name="Close T.J."/>
            <person name="Wise R.P."/>
            <person name="Stein N."/>
        </authorList>
    </citation>
    <scope>NUCLEOTIDE SEQUENCE [LARGE SCALE GENOMIC DNA]</scope>
    <source>
        <strain evidence="6">cv. Morex</strain>
    </source>
</reference>
<comment type="subcellular location">
    <subcellularLocation>
        <location evidence="1">Secreted</location>
    </subcellularLocation>
</comment>
<keyword evidence="4" id="KW-0732">Signal</keyword>
<dbReference type="InterPro" id="IPR039271">
    <property type="entry name" value="Kiwellin-like"/>
</dbReference>
<reference evidence="5" key="2">
    <citation type="submission" date="2020-10" db="EMBL/GenBank/DDBJ databases">
        <authorList>
            <person name="Scholz U."/>
            <person name="Mascher M."/>
            <person name="Fiebig A."/>
        </authorList>
    </citation>
    <scope>NUCLEOTIDE SEQUENCE [LARGE SCALE GENOMIC DNA]</scope>
    <source>
        <strain evidence="5">cv. Morex</strain>
    </source>
</reference>
<dbReference type="GO" id="GO:0005576">
    <property type="term" value="C:extracellular region"/>
    <property type="evidence" value="ECO:0007669"/>
    <property type="project" value="UniProtKB-SubCell"/>
</dbReference>
<keyword evidence="3" id="KW-0964">Secreted</keyword>
<protein>
    <submittedName>
        <fullName evidence="5">Uncharacterized protein</fullName>
    </submittedName>
</protein>
<dbReference type="CDD" id="cd22270">
    <property type="entry name" value="DPBB_kiwellin-like"/>
    <property type="match status" value="1"/>
</dbReference>
<sequence length="133" mass="14804">MARDTYPHYHCSPPVIATTKAVLKLNKFEKGKDRGGPSECGNAYHSNEEMVVALSIGWFKNMAHCGHRIKVTASSKSVYAKVVDECDSIYGWDNDHNYEPRCSNNIVDAPQAVWNALGLDQNIGMKGITWSDE</sequence>
<evidence type="ECO:0000256" key="2">
    <source>
        <dbReference type="ARBA" id="ARBA00005592"/>
    </source>
</evidence>
<dbReference type="Gramene" id="HORVU.MOREX.r3.6HG0541560.1">
    <property type="protein sequence ID" value="HORVU.MOREX.r3.6HG0541560.1.CDS1"/>
    <property type="gene ID" value="HORVU.MOREX.r3.6HG0541560"/>
</dbReference>
<evidence type="ECO:0000313" key="6">
    <source>
        <dbReference type="Proteomes" id="UP000011116"/>
    </source>
</evidence>
<dbReference type="Gene3D" id="2.40.40.10">
    <property type="entry name" value="RlpA-like domain"/>
    <property type="match status" value="1"/>
</dbReference>
<dbReference type="Proteomes" id="UP000011116">
    <property type="component" value="Chromosome 6H"/>
</dbReference>
<dbReference type="SUPFAM" id="SSF50685">
    <property type="entry name" value="Barwin-like endoglucanases"/>
    <property type="match status" value="1"/>
</dbReference>